<organism evidence="9">
    <name type="scientific">marine sediment metagenome</name>
    <dbReference type="NCBI Taxonomy" id="412755"/>
    <lineage>
        <taxon>unclassified sequences</taxon>
        <taxon>metagenomes</taxon>
        <taxon>ecological metagenomes</taxon>
    </lineage>
</organism>
<evidence type="ECO:0000256" key="4">
    <source>
        <dbReference type="ARBA" id="ARBA00022737"/>
    </source>
</evidence>
<dbReference type="Pfam" id="PF00571">
    <property type="entry name" value="CBS"/>
    <property type="match status" value="2"/>
</dbReference>
<comment type="subunit">
    <text evidence="2">Homotetramer.</text>
</comment>
<dbReference type="GO" id="GO:0006183">
    <property type="term" value="P:GTP biosynthetic process"/>
    <property type="evidence" value="ECO:0007669"/>
    <property type="project" value="TreeGrafter"/>
</dbReference>
<dbReference type="InterPro" id="IPR046342">
    <property type="entry name" value="CBS_dom_sf"/>
</dbReference>
<dbReference type="GO" id="GO:0003938">
    <property type="term" value="F:IMP dehydrogenase activity"/>
    <property type="evidence" value="ECO:0007669"/>
    <property type="project" value="InterPro"/>
</dbReference>
<accession>A0A0F9TY86</accession>
<sequence length="488" mass="52175">MKDKIIGDGFTFDDVLLAPARSTVDINSLDLATPLTRNIRLQIPLVSAPMDTVTESALAIALAQEGGIGIIHRNLSIDAQAREVAKVKRSENGIITDPITLPPTESSETARRVMSEYNVSGIPIVEADGNLVGILTRRDMKFLGADVSIDKVMTKTNLVTASPNTSLDEAEQILNAHKVEKLLLIDSDGHLAGLITMRDIEKLRQFPLGCKDQRGRLRVGAAVGILDFDRVEKLIGEDVDVIVVDTSHGHKDVVLETVRQIKATHDIDVIGGNIATADAAEDLFEAGADGLRVGIGPGAICTTRVITGVGVPQITAVHDCARVGDAHDAPVIADGGIRHSGDITKAIAAGASCVMLGSLFAGLDESPGRLVIYKGRRFKTYRGMGSMDAMLAGSADRYGQDDANGNRLVPEGVEGRVPYRGTLADFVFQMIGGLQSGMDHCGTQTIQHLRTEAKFLRVSPATLAESHPHDIAITQESPNYSAWRTDEE</sequence>
<keyword evidence="7" id="KW-0129">CBS domain</keyword>
<keyword evidence="5" id="KW-0630">Potassium</keyword>
<dbReference type="PANTHER" id="PTHR11911">
    <property type="entry name" value="INOSINE-5-MONOPHOSPHATE DEHYDROGENASE RELATED"/>
    <property type="match status" value="1"/>
</dbReference>
<evidence type="ECO:0000256" key="6">
    <source>
        <dbReference type="ARBA" id="ARBA00023002"/>
    </source>
</evidence>
<dbReference type="Gene3D" id="3.20.20.70">
    <property type="entry name" value="Aldolase class I"/>
    <property type="match status" value="1"/>
</dbReference>
<keyword evidence="3" id="KW-0479">Metal-binding</keyword>
<comment type="caution">
    <text evidence="9">The sequence shown here is derived from an EMBL/GenBank/DDBJ whole genome shotgun (WGS) entry which is preliminary data.</text>
</comment>
<dbReference type="InterPro" id="IPR013785">
    <property type="entry name" value="Aldolase_TIM"/>
</dbReference>
<dbReference type="FunFam" id="3.20.20.70:FF:000003">
    <property type="entry name" value="GMP reductase"/>
    <property type="match status" value="1"/>
</dbReference>
<evidence type="ECO:0000313" key="9">
    <source>
        <dbReference type="EMBL" id="KKN79922.1"/>
    </source>
</evidence>
<dbReference type="CDD" id="cd00381">
    <property type="entry name" value="IMPDH"/>
    <property type="match status" value="1"/>
</dbReference>
<dbReference type="InterPro" id="IPR005990">
    <property type="entry name" value="IMP_DH"/>
</dbReference>
<protein>
    <recommendedName>
        <fullName evidence="8">CBS domain-containing protein</fullName>
    </recommendedName>
</protein>
<evidence type="ECO:0000256" key="2">
    <source>
        <dbReference type="ARBA" id="ARBA00011881"/>
    </source>
</evidence>
<dbReference type="PIRSF" id="PIRSF000130">
    <property type="entry name" value="IMPDH"/>
    <property type="match status" value="1"/>
</dbReference>
<dbReference type="AlphaFoldDB" id="A0A0F9TY86"/>
<dbReference type="HAMAP" id="MF_01964">
    <property type="entry name" value="IMPDH"/>
    <property type="match status" value="1"/>
</dbReference>
<dbReference type="PROSITE" id="PS51371">
    <property type="entry name" value="CBS"/>
    <property type="match status" value="2"/>
</dbReference>
<dbReference type="Pfam" id="PF00478">
    <property type="entry name" value="IMPDH"/>
    <property type="match status" value="1"/>
</dbReference>
<dbReference type="SMART" id="SM01240">
    <property type="entry name" value="IMPDH"/>
    <property type="match status" value="1"/>
</dbReference>
<dbReference type="InterPro" id="IPR000644">
    <property type="entry name" value="CBS_dom"/>
</dbReference>
<evidence type="ECO:0000256" key="7">
    <source>
        <dbReference type="ARBA" id="ARBA00023122"/>
    </source>
</evidence>
<dbReference type="PANTHER" id="PTHR11911:SF111">
    <property type="entry name" value="INOSINE-5'-MONOPHOSPHATE DEHYDROGENASE"/>
    <property type="match status" value="1"/>
</dbReference>
<dbReference type="SMART" id="SM00116">
    <property type="entry name" value="CBS"/>
    <property type="match status" value="2"/>
</dbReference>
<evidence type="ECO:0000259" key="8">
    <source>
        <dbReference type="PROSITE" id="PS51371"/>
    </source>
</evidence>
<dbReference type="EMBL" id="LAZR01000240">
    <property type="protein sequence ID" value="KKN79922.1"/>
    <property type="molecule type" value="Genomic_DNA"/>
</dbReference>
<dbReference type="SUPFAM" id="SSF54631">
    <property type="entry name" value="CBS-domain pair"/>
    <property type="match status" value="1"/>
</dbReference>
<evidence type="ECO:0000256" key="1">
    <source>
        <dbReference type="ARBA" id="ARBA00005502"/>
    </source>
</evidence>
<name>A0A0F9TY86_9ZZZZ</name>
<dbReference type="InterPro" id="IPR001093">
    <property type="entry name" value="IMP_DH_GMPRt"/>
</dbReference>
<feature type="domain" description="CBS" evidence="8">
    <location>
        <begin position="153"/>
        <end position="213"/>
    </location>
</feature>
<dbReference type="NCBIfam" id="TIGR01302">
    <property type="entry name" value="IMP_dehydrog"/>
    <property type="match status" value="1"/>
</dbReference>
<feature type="domain" description="CBS" evidence="8">
    <location>
        <begin position="94"/>
        <end position="151"/>
    </location>
</feature>
<dbReference type="CDD" id="cd04601">
    <property type="entry name" value="CBS_pair_IMPDH"/>
    <property type="match status" value="1"/>
</dbReference>
<dbReference type="SUPFAM" id="SSF51412">
    <property type="entry name" value="Inosine monophosphate dehydrogenase (IMPDH)"/>
    <property type="match status" value="1"/>
</dbReference>
<evidence type="ECO:0000256" key="5">
    <source>
        <dbReference type="ARBA" id="ARBA00022958"/>
    </source>
</evidence>
<gene>
    <name evidence="9" type="ORF">LCGC14_0335510</name>
</gene>
<comment type="similarity">
    <text evidence="1">Belongs to the IMPDH/GMPR family.</text>
</comment>
<keyword evidence="6" id="KW-0560">Oxidoreductase</keyword>
<keyword evidence="4" id="KW-0677">Repeat</keyword>
<reference evidence="9" key="1">
    <citation type="journal article" date="2015" name="Nature">
        <title>Complex archaea that bridge the gap between prokaryotes and eukaryotes.</title>
        <authorList>
            <person name="Spang A."/>
            <person name="Saw J.H."/>
            <person name="Jorgensen S.L."/>
            <person name="Zaremba-Niedzwiedzka K."/>
            <person name="Martijn J."/>
            <person name="Lind A.E."/>
            <person name="van Eijk R."/>
            <person name="Schleper C."/>
            <person name="Guy L."/>
            <person name="Ettema T.J."/>
        </authorList>
    </citation>
    <scope>NUCLEOTIDE SEQUENCE</scope>
</reference>
<evidence type="ECO:0000256" key="3">
    <source>
        <dbReference type="ARBA" id="ARBA00022723"/>
    </source>
</evidence>
<proteinExistence type="inferred from homology"/>
<dbReference type="GO" id="GO:0046872">
    <property type="term" value="F:metal ion binding"/>
    <property type="evidence" value="ECO:0007669"/>
    <property type="project" value="UniProtKB-KW"/>
</dbReference>